<dbReference type="PANTHER" id="PTHR24141">
    <property type="entry name" value="2-5A-DEPENDENT RIBONUCLEASE"/>
    <property type="match status" value="1"/>
</dbReference>
<dbReference type="GeneID" id="94836592"/>
<dbReference type="InterPro" id="IPR036770">
    <property type="entry name" value="Ankyrin_rpt-contain_sf"/>
</dbReference>
<dbReference type="InterPro" id="IPR002110">
    <property type="entry name" value="Ankyrin_rpt"/>
</dbReference>
<feature type="repeat" description="ANK" evidence="3">
    <location>
        <begin position="380"/>
        <end position="403"/>
    </location>
</feature>
<dbReference type="SUPFAM" id="SSF48403">
    <property type="entry name" value="Ankyrin repeat"/>
    <property type="match status" value="1"/>
</dbReference>
<dbReference type="RefSeq" id="XP_068362831.1">
    <property type="nucleotide sequence ID" value="XM_068501888.1"/>
</dbReference>
<dbReference type="OrthoDB" id="341259at2759"/>
<organism evidence="4 5">
    <name type="scientific">Tritrichomonas foetus</name>
    <dbReference type="NCBI Taxonomy" id="1144522"/>
    <lineage>
        <taxon>Eukaryota</taxon>
        <taxon>Metamonada</taxon>
        <taxon>Parabasalia</taxon>
        <taxon>Tritrichomonadida</taxon>
        <taxon>Tritrichomonadidae</taxon>
        <taxon>Tritrichomonas</taxon>
    </lineage>
</organism>
<evidence type="ECO:0000256" key="2">
    <source>
        <dbReference type="ARBA" id="ARBA00023043"/>
    </source>
</evidence>
<evidence type="ECO:0008006" key="6">
    <source>
        <dbReference type="Google" id="ProtNLM"/>
    </source>
</evidence>
<keyword evidence="2 3" id="KW-0040">ANK repeat</keyword>
<dbReference type="Proteomes" id="UP000179807">
    <property type="component" value="Unassembled WGS sequence"/>
</dbReference>
<evidence type="ECO:0000256" key="1">
    <source>
        <dbReference type="ARBA" id="ARBA00022737"/>
    </source>
</evidence>
<evidence type="ECO:0000313" key="4">
    <source>
        <dbReference type="EMBL" id="OHT09695.1"/>
    </source>
</evidence>
<name>A0A1J4KE40_9EUKA</name>
<keyword evidence="1" id="KW-0677">Repeat</keyword>
<dbReference type="GO" id="GO:0004540">
    <property type="term" value="F:RNA nuclease activity"/>
    <property type="evidence" value="ECO:0007669"/>
    <property type="project" value="TreeGrafter"/>
</dbReference>
<protein>
    <recommendedName>
        <fullName evidence="6">Ankyrin repeat protein</fullName>
    </recommendedName>
</protein>
<dbReference type="GO" id="GO:0003723">
    <property type="term" value="F:RNA binding"/>
    <property type="evidence" value="ECO:0007669"/>
    <property type="project" value="TreeGrafter"/>
</dbReference>
<dbReference type="Pfam" id="PF00023">
    <property type="entry name" value="Ank"/>
    <property type="match status" value="1"/>
</dbReference>
<gene>
    <name evidence="4" type="ORF">TRFO_21314</name>
</gene>
<proteinExistence type="predicted"/>
<accession>A0A1J4KE40</accession>
<reference evidence="4" key="1">
    <citation type="submission" date="2016-10" db="EMBL/GenBank/DDBJ databases">
        <authorList>
            <person name="Benchimol M."/>
            <person name="Almeida L.G."/>
            <person name="Vasconcelos A.T."/>
            <person name="Perreira-Neves A."/>
            <person name="Rosa I.A."/>
            <person name="Tasca T."/>
            <person name="Bogo M.R."/>
            <person name="de Souza W."/>
        </authorList>
    </citation>
    <scope>NUCLEOTIDE SEQUENCE [LARGE SCALE GENOMIC DNA]</scope>
    <source>
        <strain evidence="4">K</strain>
    </source>
</reference>
<dbReference type="AlphaFoldDB" id="A0A1J4KE40"/>
<dbReference type="GO" id="GO:0006396">
    <property type="term" value="P:RNA processing"/>
    <property type="evidence" value="ECO:0007669"/>
    <property type="project" value="TreeGrafter"/>
</dbReference>
<comment type="caution">
    <text evidence="4">The sequence shown here is derived from an EMBL/GenBank/DDBJ whole genome shotgun (WGS) entry which is preliminary data.</text>
</comment>
<dbReference type="EMBL" id="MLAK01000632">
    <property type="protein sequence ID" value="OHT09695.1"/>
    <property type="molecule type" value="Genomic_DNA"/>
</dbReference>
<keyword evidence="5" id="KW-1185">Reference proteome</keyword>
<feature type="repeat" description="ANK" evidence="3">
    <location>
        <begin position="346"/>
        <end position="379"/>
    </location>
</feature>
<evidence type="ECO:0000313" key="5">
    <source>
        <dbReference type="Proteomes" id="UP000179807"/>
    </source>
</evidence>
<dbReference type="SMART" id="SM00248">
    <property type="entry name" value="ANK"/>
    <property type="match status" value="9"/>
</dbReference>
<dbReference type="PROSITE" id="PS50297">
    <property type="entry name" value="ANK_REP_REGION"/>
    <property type="match status" value="1"/>
</dbReference>
<evidence type="ECO:0000256" key="3">
    <source>
        <dbReference type="PROSITE-ProRule" id="PRU00023"/>
    </source>
</evidence>
<dbReference type="Pfam" id="PF12796">
    <property type="entry name" value="Ank_2"/>
    <property type="match status" value="2"/>
</dbReference>
<dbReference type="Pfam" id="PF13637">
    <property type="entry name" value="Ank_4"/>
    <property type="match status" value="2"/>
</dbReference>
<dbReference type="Gene3D" id="1.25.40.20">
    <property type="entry name" value="Ankyrin repeat-containing domain"/>
    <property type="match status" value="3"/>
</dbReference>
<dbReference type="PROSITE" id="PS50088">
    <property type="entry name" value="ANK_REPEAT"/>
    <property type="match status" value="2"/>
</dbReference>
<dbReference type="PANTHER" id="PTHR24141:SF1">
    <property type="entry name" value="2-5A-DEPENDENT RIBONUCLEASE"/>
    <property type="match status" value="1"/>
</dbReference>
<sequence length="579" mass="65665">MDSIELAAQFQSLFSKFSHDNNEAVIDELESILKDSNKQIFVLFSRIFCNFVSKRSKEFQIYANLFKIVPSLSNPELKDIFLTSLKAQMIEPDQPEICEFFTYLVESNYIDVENALDLLLSIFKSPEKLQNIQFCQFLFCIYRIQNLFKGHQKFNEKKKEFQIRNDNIKININLDDKKKIFLFLYEQLCKQDHNSIKKKLSDDAEHLLQNQFDILEPNLVVSPSILSFSPSIACACAFYGALNCLKALSAHGVDLNQPDDEERTIAQFAAAGGSVEVLKFLKEKRVSFSGALEYAAQFYRNEAFEYLTSVCRLDGRIFHSAVKSNNIHIIKYLISKNVPFETRDEYNWTPLHIAASQNSIESVTLLLSIKNINVNIADLDGETPLHCAAKDGYVEVMEILLKHPNINPFVKDQEDATPLHWASCNNQPEAVRLLMNSCPAAHQKNFDVNCKDAFNRTPLILSCSSNSPLVTEILLTHPNINVNAYDKRETTPLIAAVESKSFECVKKLVESASNKIDFNKRNVEGTTALDIAAFADCLEIVQYLLGINGVDASDLNNQNAIRQLPKRIGALITEHFSKK</sequence>
<dbReference type="VEuPathDB" id="TrichDB:TRFO_21314"/>